<dbReference type="CDD" id="cd07185">
    <property type="entry name" value="OmpA_C-like"/>
    <property type="match status" value="1"/>
</dbReference>
<dbReference type="HAMAP" id="MF_02204">
    <property type="entry name" value="Pal"/>
    <property type="match status" value="1"/>
</dbReference>
<protein>
    <recommendedName>
        <fullName evidence="8">Peptidoglycan-associated lipoprotein</fullName>
        <shortName evidence="8">PAL</shortName>
    </recommendedName>
</protein>
<dbReference type="InterPro" id="IPR036737">
    <property type="entry name" value="OmpA-like_sf"/>
</dbReference>
<keyword evidence="5 8" id="KW-0998">Cell outer membrane</keyword>
<evidence type="ECO:0000256" key="5">
    <source>
        <dbReference type="ARBA" id="ARBA00023237"/>
    </source>
</evidence>
<dbReference type="InterPro" id="IPR014169">
    <property type="entry name" value="Pal_lipo_C"/>
</dbReference>
<dbReference type="AlphaFoldDB" id="A0A6F8PPM3"/>
<evidence type="ECO:0000256" key="2">
    <source>
        <dbReference type="ARBA" id="ARBA00022729"/>
    </source>
</evidence>
<name>A0A6F8PPM3_9GAMM</name>
<keyword evidence="6 8" id="KW-0449">Lipoprotein</keyword>
<sequence>MSLTQLKQLFVVGFLGFVLVGCSSTPTAEETQAAEAQAIAAQAEADAKAAEVKAAEDAAIASQEAAAAAQKASDLFAALQGKVVNFDFDRSEVKSEFYSVVKMNADYLSMNASATVTIKGYCDERGTREYNLALGERRANAVKNALIAEGVSPSRINTISYGEENPVAMGQNEAAWSQNRRAEFSY</sequence>
<dbReference type="InterPro" id="IPR006665">
    <property type="entry name" value="OmpA-like"/>
</dbReference>
<dbReference type="PROSITE" id="PS51257">
    <property type="entry name" value="PROKAR_LIPOPROTEIN"/>
    <property type="match status" value="1"/>
</dbReference>
<dbReference type="PRINTS" id="PR01021">
    <property type="entry name" value="OMPADOMAIN"/>
</dbReference>
<keyword evidence="2 8" id="KW-0732">Signal</keyword>
<feature type="chain" id="PRO_5026038412" description="Peptidoglycan-associated lipoprotein" evidence="9">
    <location>
        <begin position="29"/>
        <end position="186"/>
    </location>
</feature>
<evidence type="ECO:0000256" key="4">
    <source>
        <dbReference type="ARBA" id="ARBA00023139"/>
    </source>
</evidence>
<dbReference type="InterPro" id="IPR050330">
    <property type="entry name" value="Bact_OuterMem_StrucFunc"/>
</dbReference>
<evidence type="ECO:0000313" key="12">
    <source>
        <dbReference type="Proteomes" id="UP000501466"/>
    </source>
</evidence>
<gene>
    <name evidence="8" type="primary">pal</name>
    <name evidence="11" type="ORF">THMIRHAT_17400</name>
</gene>
<keyword evidence="1 8" id="KW-0132">Cell division</keyword>
<evidence type="ECO:0000256" key="7">
    <source>
        <dbReference type="ARBA" id="ARBA00023306"/>
    </source>
</evidence>
<accession>A0A6F8PPM3</accession>
<evidence type="ECO:0000256" key="9">
    <source>
        <dbReference type="SAM" id="SignalP"/>
    </source>
</evidence>
<keyword evidence="12" id="KW-1185">Reference proteome</keyword>
<dbReference type="InterPro" id="IPR006664">
    <property type="entry name" value="OMP_bac"/>
</dbReference>
<evidence type="ECO:0000259" key="10">
    <source>
        <dbReference type="PROSITE" id="PS51123"/>
    </source>
</evidence>
<keyword evidence="7 8" id="KW-0131">Cell cycle</keyword>
<evidence type="ECO:0000256" key="8">
    <source>
        <dbReference type="HAMAP-Rule" id="MF_02204"/>
    </source>
</evidence>
<dbReference type="PANTHER" id="PTHR30329:SF21">
    <property type="entry name" value="LIPOPROTEIN YIAD-RELATED"/>
    <property type="match status" value="1"/>
</dbReference>
<evidence type="ECO:0000256" key="3">
    <source>
        <dbReference type="ARBA" id="ARBA00023136"/>
    </source>
</evidence>
<dbReference type="NCBIfam" id="TIGR02802">
    <property type="entry name" value="Pal_lipo"/>
    <property type="match status" value="1"/>
</dbReference>
<dbReference type="SUPFAM" id="SSF103088">
    <property type="entry name" value="OmpA-like"/>
    <property type="match status" value="1"/>
</dbReference>
<proteinExistence type="inferred from homology"/>
<dbReference type="Proteomes" id="UP000501466">
    <property type="component" value="Chromosome"/>
</dbReference>
<comment type="similarity">
    <text evidence="8">Belongs to the Pal lipoprotein family.</text>
</comment>
<organism evidence="11 12">
    <name type="scientific">Thiosulfativibrio zosterae</name>
    <dbReference type="NCBI Taxonomy" id="2675053"/>
    <lineage>
        <taxon>Bacteria</taxon>
        <taxon>Pseudomonadati</taxon>
        <taxon>Pseudomonadota</taxon>
        <taxon>Gammaproteobacteria</taxon>
        <taxon>Thiotrichales</taxon>
        <taxon>Piscirickettsiaceae</taxon>
        <taxon>Thiosulfativibrio</taxon>
    </lineage>
</organism>
<keyword evidence="4 8" id="KW-0564">Palmitate</keyword>
<dbReference type="PROSITE" id="PS51123">
    <property type="entry name" value="OMPA_2"/>
    <property type="match status" value="1"/>
</dbReference>
<dbReference type="GO" id="GO:0009279">
    <property type="term" value="C:cell outer membrane"/>
    <property type="evidence" value="ECO:0007669"/>
    <property type="project" value="UniProtKB-SubCell"/>
</dbReference>
<comment type="subunit">
    <text evidence="8">The Tol-Pal system is composed of five core proteins: the inner membrane proteins TolA, TolQ and TolR, the periplasmic protein TolB and the outer membrane protein Pal. They form a network linking the inner and outer membranes and the peptidoglycan layer.</text>
</comment>
<dbReference type="RefSeq" id="WP_173291752.1">
    <property type="nucleotide sequence ID" value="NZ_AP021888.1"/>
</dbReference>
<evidence type="ECO:0000256" key="1">
    <source>
        <dbReference type="ARBA" id="ARBA00022618"/>
    </source>
</evidence>
<dbReference type="KEGG" id="tzo:THMIRHAT_17400"/>
<dbReference type="GO" id="GO:0051301">
    <property type="term" value="P:cell division"/>
    <property type="evidence" value="ECO:0007669"/>
    <property type="project" value="UniProtKB-UniRule"/>
</dbReference>
<comment type="function">
    <text evidence="8">Part of the Tol-Pal system, which plays a role in outer membrane invagination during cell division and is important for maintaining outer membrane integrity.</text>
</comment>
<reference evidence="12" key="1">
    <citation type="submission" date="2019-11" db="EMBL/GenBank/DDBJ databases">
        <title>Isolation and characterization of two novel species in the genus Thiomicrorhabdus.</title>
        <authorList>
            <person name="Mochizuki J."/>
            <person name="Kojima H."/>
            <person name="Fukui M."/>
        </authorList>
    </citation>
    <scope>NUCLEOTIDE SEQUENCE [LARGE SCALE GENOMIC DNA]</scope>
    <source>
        <strain evidence="12">AkT22</strain>
    </source>
</reference>
<feature type="signal peptide" evidence="9">
    <location>
        <begin position="1"/>
        <end position="28"/>
    </location>
</feature>
<evidence type="ECO:0000256" key="6">
    <source>
        <dbReference type="ARBA" id="ARBA00023288"/>
    </source>
</evidence>
<dbReference type="InterPro" id="IPR039001">
    <property type="entry name" value="Pal"/>
</dbReference>
<dbReference type="EMBL" id="AP021888">
    <property type="protein sequence ID" value="BBP43994.1"/>
    <property type="molecule type" value="Genomic_DNA"/>
</dbReference>
<feature type="domain" description="OmpA-like" evidence="10">
    <location>
        <begin position="73"/>
        <end position="186"/>
    </location>
</feature>
<dbReference type="Gene3D" id="3.30.1330.60">
    <property type="entry name" value="OmpA-like domain"/>
    <property type="match status" value="1"/>
</dbReference>
<dbReference type="Pfam" id="PF00691">
    <property type="entry name" value="OmpA"/>
    <property type="match status" value="1"/>
</dbReference>
<keyword evidence="3 8" id="KW-0472">Membrane</keyword>
<dbReference type="PANTHER" id="PTHR30329">
    <property type="entry name" value="STATOR ELEMENT OF FLAGELLAR MOTOR COMPLEX"/>
    <property type="match status" value="1"/>
</dbReference>
<evidence type="ECO:0000313" key="11">
    <source>
        <dbReference type="EMBL" id="BBP43994.1"/>
    </source>
</evidence>
<comment type="subcellular location">
    <subcellularLocation>
        <location evidence="8">Cell outer membrane</location>
        <topology evidence="8">Lipid-anchor</topology>
    </subcellularLocation>
</comment>